<comment type="caution">
    <text evidence="2">The sequence shown here is derived from an EMBL/GenBank/DDBJ whole genome shotgun (WGS) entry which is preliminary data.</text>
</comment>
<sequence>MTDAYRQKLLNWFCSVVLVLSTAFTGAAIHWYLRAPDEDYGWLPAIDMVVSLNEPILFGSASLLAILVWHLADLAQTKLPKPIWLKALFSHRFLLASLLISQASIITICTGALDIKRCFWHVCAPGPPIWLERTAFIPLLIVSTLGIAKVTFAIANRYFFENDQASQ</sequence>
<feature type="transmembrane region" description="Helical" evidence="1">
    <location>
        <begin position="93"/>
        <end position="115"/>
    </location>
</feature>
<evidence type="ECO:0008006" key="4">
    <source>
        <dbReference type="Google" id="ProtNLM"/>
    </source>
</evidence>
<feature type="transmembrane region" description="Helical" evidence="1">
    <location>
        <begin position="12"/>
        <end position="32"/>
    </location>
</feature>
<evidence type="ECO:0000313" key="3">
    <source>
        <dbReference type="Proteomes" id="UP000602442"/>
    </source>
</evidence>
<keyword evidence="3" id="KW-1185">Reference proteome</keyword>
<feature type="transmembrane region" description="Helical" evidence="1">
    <location>
        <begin position="135"/>
        <end position="155"/>
    </location>
</feature>
<evidence type="ECO:0000313" key="2">
    <source>
        <dbReference type="EMBL" id="MBH5322320.1"/>
    </source>
</evidence>
<keyword evidence="1" id="KW-1133">Transmembrane helix</keyword>
<reference evidence="2 3" key="1">
    <citation type="submission" date="2020-11" db="EMBL/GenBank/DDBJ databases">
        <title>Erythrobacter sediminis sp. nov., a marine bacterium from a tidal flat of Garorim Bay.</title>
        <authorList>
            <person name="Kim D."/>
            <person name="Yoo Y."/>
            <person name="Kim J.-J."/>
        </authorList>
    </citation>
    <scope>NUCLEOTIDE SEQUENCE [LARGE SCALE GENOMIC DNA]</scope>
    <source>
        <strain evidence="2 3">JGD-13</strain>
    </source>
</reference>
<protein>
    <recommendedName>
        <fullName evidence="4">DUF2975 domain-containing protein</fullName>
    </recommendedName>
</protein>
<dbReference type="Proteomes" id="UP000602442">
    <property type="component" value="Unassembled WGS sequence"/>
</dbReference>
<keyword evidence="1" id="KW-0812">Transmembrane</keyword>
<gene>
    <name evidence="2" type="ORF">I5L03_06940</name>
</gene>
<dbReference type="EMBL" id="JAEANY010000002">
    <property type="protein sequence ID" value="MBH5322320.1"/>
    <property type="molecule type" value="Genomic_DNA"/>
</dbReference>
<accession>A0ABS0N2X9</accession>
<feature type="transmembrane region" description="Helical" evidence="1">
    <location>
        <begin position="52"/>
        <end position="72"/>
    </location>
</feature>
<evidence type="ECO:0000256" key="1">
    <source>
        <dbReference type="SAM" id="Phobius"/>
    </source>
</evidence>
<dbReference type="RefSeq" id="WP_197921015.1">
    <property type="nucleotide sequence ID" value="NZ_CAWPTA010000007.1"/>
</dbReference>
<name>A0ABS0N2X9_9SPHN</name>
<proteinExistence type="predicted"/>
<keyword evidence="1" id="KW-0472">Membrane</keyword>
<organism evidence="2 3">
    <name type="scientific">Aurantiacibacter sediminis</name>
    <dbReference type="NCBI Taxonomy" id="2793064"/>
    <lineage>
        <taxon>Bacteria</taxon>
        <taxon>Pseudomonadati</taxon>
        <taxon>Pseudomonadota</taxon>
        <taxon>Alphaproteobacteria</taxon>
        <taxon>Sphingomonadales</taxon>
        <taxon>Erythrobacteraceae</taxon>
        <taxon>Aurantiacibacter</taxon>
    </lineage>
</organism>